<reference evidence="2 3" key="1">
    <citation type="journal article" date="2021" name="Arch. Microbiol.">
        <title>Myceligenerans indicum sp. nov., an actinobacterium isolated from mangrove sediment of Sundarbans, India.</title>
        <authorList>
            <person name="Asha K."/>
            <person name="Bhadury P."/>
        </authorList>
    </citation>
    <scope>NUCLEOTIDE SEQUENCE [LARGE SCALE GENOMIC DNA]</scope>
    <source>
        <strain evidence="2 3">I2</strain>
    </source>
</reference>
<proteinExistence type="predicted"/>
<name>A0ABS1LHR8_9MICO</name>
<organism evidence="2 3">
    <name type="scientific">Myceligenerans indicum</name>
    <dbReference type="NCBI Taxonomy" id="2593663"/>
    <lineage>
        <taxon>Bacteria</taxon>
        <taxon>Bacillati</taxon>
        <taxon>Actinomycetota</taxon>
        <taxon>Actinomycetes</taxon>
        <taxon>Micrococcales</taxon>
        <taxon>Promicromonosporaceae</taxon>
        <taxon>Myceligenerans</taxon>
    </lineage>
</organism>
<dbReference type="PANTHER" id="PTHR21310:SF15">
    <property type="entry name" value="AMINOGLYCOSIDE PHOSPHOTRANSFERASE DOMAIN-CONTAINING PROTEIN"/>
    <property type="match status" value="1"/>
</dbReference>
<accession>A0ABS1LHR8</accession>
<dbReference type="PANTHER" id="PTHR21310">
    <property type="entry name" value="AMINOGLYCOSIDE PHOSPHOTRANSFERASE-RELATED-RELATED"/>
    <property type="match status" value="1"/>
</dbReference>
<protein>
    <submittedName>
        <fullName evidence="2">Aminoglycoside phosphotransferase family protein</fullName>
    </submittedName>
</protein>
<dbReference type="SUPFAM" id="SSF56112">
    <property type="entry name" value="Protein kinase-like (PK-like)"/>
    <property type="match status" value="1"/>
</dbReference>
<keyword evidence="3" id="KW-1185">Reference proteome</keyword>
<dbReference type="InterPro" id="IPR002575">
    <property type="entry name" value="Aminoglycoside_PTrfase"/>
</dbReference>
<feature type="domain" description="Aminoglycoside phosphotransferase" evidence="1">
    <location>
        <begin position="34"/>
        <end position="277"/>
    </location>
</feature>
<dbReference type="InterPro" id="IPR051678">
    <property type="entry name" value="AGP_Transferase"/>
</dbReference>
<evidence type="ECO:0000313" key="3">
    <source>
        <dbReference type="Proteomes" id="UP000675409"/>
    </source>
</evidence>
<evidence type="ECO:0000313" key="2">
    <source>
        <dbReference type="EMBL" id="MBL0885777.1"/>
    </source>
</evidence>
<dbReference type="InterPro" id="IPR011009">
    <property type="entry name" value="Kinase-like_dom_sf"/>
</dbReference>
<dbReference type="Gene3D" id="3.30.200.20">
    <property type="entry name" value="Phosphorylase Kinase, domain 1"/>
    <property type="match status" value="1"/>
</dbReference>
<dbReference type="EMBL" id="JABBYC010000005">
    <property type="protein sequence ID" value="MBL0885777.1"/>
    <property type="molecule type" value="Genomic_DNA"/>
</dbReference>
<dbReference type="Proteomes" id="UP000675409">
    <property type="component" value="Unassembled WGS sequence"/>
</dbReference>
<dbReference type="Pfam" id="PF01636">
    <property type="entry name" value="APH"/>
    <property type="match status" value="1"/>
</dbReference>
<comment type="caution">
    <text evidence="2">The sequence shown here is derived from an EMBL/GenBank/DDBJ whole genome shotgun (WGS) entry which is preliminary data.</text>
</comment>
<dbReference type="RefSeq" id="WP_201845595.1">
    <property type="nucleotide sequence ID" value="NZ_JABBYC010000005.1"/>
</dbReference>
<gene>
    <name evidence="2" type="ORF">HGK34_05725</name>
</gene>
<dbReference type="Gene3D" id="3.90.1200.10">
    <property type="match status" value="1"/>
</dbReference>
<evidence type="ECO:0000259" key="1">
    <source>
        <dbReference type="Pfam" id="PF01636"/>
    </source>
</evidence>
<sequence length="326" mass="35471">MSSNINRSRLDRAGVARVLVAAGFDPARVAACEELGAATYNTAYRIRLDDGTGLVLKVAPDPAAEGLRHERDLMRTETTFYRTAAPALPVPGVAYADFSREVVPRDYLLMTELPGRNWHELDSGVRGADRGRLRRELGALVAGLHRITGDGFGYPQLGLSGSWREAFTGMTAVLLDDAVRWNAPLPVPVSRLRSLFDGNADALDEVTTPVLVHFDLWPGNVLLHEGRITGIVDGERAFWGDPLAEMVSLALFGGIEDDEAFLAGYGGIVFDDGARRRLALYRAYLYLIMLTEGGPRGYTGADRDAAVEHITRHLGTALSELEPSPL</sequence>